<organism evidence="2 3">
    <name type="scientific">Actinomadura rugatobispora</name>
    <dbReference type="NCBI Taxonomy" id="1994"/>
    <lineage>
        <taxon>Bacteria</taxon>
        <taxon>Bacillati</taxon>
        <taxon>Actinomycetota</taxon>
        <taxon>Actinomycetes</taxon>
        <taxon>Streptosporangiales</taxon>
        <taxon>Thermomonosporaceae</taxon>
        <taxon>Actinomadura</taxon>
    </lineage>
</organism>
<dbReference type="InterPro" id="IPR036928">
    <property type="entry name" value="AS_sf"/>
</dbReference>
<dbReference type="Pfam" id="PF01425">
    <property type="entry name" value="Amidase"/>
    <property type="match status" value="1"/>
</dbReference>
<evidence type="ECO:0000313" key="2">
    <source>
        <dbReference type="EMBL" id="MFC5750681.1"/>
    </source>
</evidence>
<dbReference type="PANTHER" id="PTHR46310:SF7">
    <property type="entry name" value="AMIDASE 1"/>
    <property type="match status" value="1"/>
</dbReference>
<dbReference type="SUPFAM" id="SSF75304">
    <property type="entry name" value="Amidase signature (AS) enzymes"/>
    <property type="match status" value="1"/>
</dbReference>
<dbReference type="PANTHER" id="PTHR46310">
    <property type="entry name" value="AMIDASE 1"/>
    <property type="match status" value="1"/>
</dbReference>
<feature type="domain" description="Amidase" evidence="1">
    <location>
        <begin position="30"/>
        <end position="188"/>
    </location>
</feature>
<protein>
    <submittedName>
        <fullName evidence="2">Amidase</fullName>
        <ecNumber evidence="2">3.5.1.4</ecNumber>
    </submittedName>
</protein>
<dbReference type="NCBIfam" id="NF006169">
    <property type="entry name" value="PRK08310.1"/>
    <property type="match status" value="1"/>
</dbReference>
<accession>A0ABW1A7Y5</accession>
<proteinExistence type="predicted"/>
<dbReference type="EC" id="3.5.1.4" evidence="2"/>
<comment type="caution">
    <text evidence="2">The sequence shown here is derived from an EMBL/GenBank/DDBJ whole genome shotgun (WGS) entry which is preliminary data.</text>
</comment>
<dbReference type="InterPro" id="IPR023631">
    <property type="entry name" value="Amidase_dom"/>
</dbReference>
<evidence type="ECO:0000259" key="1">
    <source>
        <dbReference type="Pfam" id="PF01425"/>
    </source>
</evidence>
<evidence type="ECO:0000313" key="3">
    <source>
        <dbReference type="Proteomes" id="UP001596074"/>
    </source>
</evidence>
<sequence>MGGIDAFTDERAVPGPVWRAVGDPLVRGAGDGPLAGVRVAVKDLYAIAGQRIGAGNPDWLADAPVEERNAWAVQALLDAGADITGIAQTDELAFSLNGTNKHYGTPPNPAAPGRITGGSSNGPASAVALGLADLGLGTDTAGSVRVPSSHCGLYGLRTTHDLVSRDGLQALAASYDTVGWFARDAELLDRAGDVLLPPGEPKPVEGFLVAEDVLALAEPATRATFETECAALGQDRPIRRVESLMGGRLEAWFPAFRAVQAAEAWKRHGAWIEAHPGSLGQGVMARFAAGRDLDPADRDAAQKIVDEARETLCAAVPPGTVLLLPAATAPAPPVDLEPAVMEAYRARTLRLTCLSSIAGLPAAVRPMPPVDGLPVGLCAIGARGTDRALLRLLKEVRPSG</sequence>
<keyword evidence="2" id="KW-0378">Hydrolase</keyword>
<dbReference type="EMBL" id="JBHSON010000057">
    <property type="protein sequence ID" value="MFC5750681.1"/>
    <property type="molecule type" value="Genomic_DNA"/>
</dbReference>
<dbReference type="GO" id="GO:0004040">
    <property type="term" value="F:amidase activity"/>
    <property type="evidence" value="ECO:0007669"/>
    <property type="project" value="UniProtKB-EC"/>
</dbReference>
<keyword evidence="3" id="KW-1185">Reference proteome</keyword>
<reference evidence="3" key="1">
    <citation type="journal article" date="2019" name="Int. J. Syst. Evol. Microbiol.">
        <title>The Global Catalogue of Microorganisms (GCM) 10K type strain sequencing project: providing services to taxonomists for standard genome sequencing and annotation.</title>
        <authorList>
            <consortium name="The Broad Institute Genomics Platform"/>
            <consortium name="The Broad Institute Genome Sequencing Center for Infectious Disease"/>
            <person name="Wu L."/>
            <person name="Ma J."/>
        </authorList>
    </citation>
    <scope>NUCLEOTIDE SEQUENCE [LARGE SCALE GENOMIC DNA]</scope>
    <source>
        <strain evidence="3">KCTC 42087</strain>
    </source>
</reference>
<name>A0ABW1A7Y5_9ACTN</name>
<dbReference type="Proteomes" id="UP001596074">
    <property type="component" value="Unassembled WGS sequence"/>
</dbReference>
<gene>
    <name evidence="2" type="ORF">ACFPZN_34095</name>
</gene>
<dbReference type="Gene3D" id="3.90.1300.10">
    <property type="entry name" value="Amidase signature (AS) domain"/>
    <property type="match status" value="1"/>
</dbReference>
<dbReference type="RefSeq" id="WP_378286436.1">
    <property type="nucleotide sequence ID" value="NZ_JBHSON010000057.1"/>
</dbReference>